<feature type="compositionally biased region" description="Basic and acidic residues" evidence="1">
    <location>
        <begin position="268"/>
        <end position="278"/>
    </location>
</feature>
<dbReference type="Proteomes" id="UP000760819">
    <property type="component" value="Unassembled WGS sequence"/>
</dbReference>
<sequence>MKDIRNKVRAFILAITGLLVTLLVVRVILLFVGANQSHPLVSLVLGLTDLFVQPLFYVAPGEIVATVDLNSVLAIVIYAILGILISEFVTAFLQDSAWEIFIQIQDAFFKVVEFILMVRIVLKIFGITSSSGAFVGQIYSLTEWSQGIIPSPNFLSGYLELSTIIVLIVVVAIDLAMESVIKAISQKLAEHRQSSPQKETKPAAQTVVVNAAPAAPAATPVQQPQNITINVPLPVQQPAAPEKQVINVITPPSPSLPSRAPAQPGALHDAEQLPSREG</sequence>
<organism evidence="3 4">
    <name type="scientific">Candidatus Dojkabacteria bacterium</name>
    <dbReference type="NCBI Taxonomy" id="2099670"/>
    <lineage>
        <taxon>Bacteria</taxon>
        <taxon>Candidatus Dojkabacteria</taxon>
    </lineage>
</organism>
<evidence type="ECO:0000313" key="3">
    <source>
        <dbReference type="EMBL" id="MCA9379430.1"/>
    </source>
</evidence>
<keyword evidence="2" id="KW-1133">Transmembrane helix</keyword>
<feature type="transmembrane region" description="Helical" evidence="2">
    <location>
        <begin position="12"/>
        <end position="33"/>
    </location>
</feature>
<keyword evidence="2" id="KW-0812">Transmembrane</keyword>
<evidence type="ECO:0000256" key="1">
    <source>
        <dbReference type="SAM" id="MobiDB-lite"/>
    </source>
</evidence>
<protein>
    <submittedName>
        <fullName evidence="3">Uncharacterized protein</fullName>
    </submittedName>
</protein>
<dbReference type="AlphaFoldDB" id="A0A955L0P7"/>
<evidence type="ECO:0000256" key="2">
    <source>
        <dbReference type="SAM" id="Phobius"/>
    </source>
</evidence>
<keyword evidence="2" id="KW-0472">Membrane</keyword>
<proteinExistence type="predicted"/>
<feature type="transmembrane region" description="Helical" evidence="2">
    <location>
        <begin position="40"/>
        <end position="59"/>
    </location>
</feature>
<name>A0A955L0P7_9BACT</name>
<feature type="region of interest" description="Disordered" evidence="1">
    <location>
        <begin position="242"/>
        <end position="278"/>
    </location>
</feature>
<reference evidence="3" key="1">
    <citation type="submission" date="2020-04" db="EMBL/GenBank/DDBJ databases">
        <authorList>
            <person name="Zhang T."/>
        </authorList>
    </citation>
    <scope>NUCLEOTIDE SEQUENCE</scope>
    <source>
        <strain evidence="3">HKST-UBA12</strain>
    </source>
</reference>
<feature type="transmembrane region" description="Helical" evidence="2">
    <location>
        <begin position="155"/>
        <end position="177"/>
    </location>
</feature>
<accession>A0A955L0P7</accession>
<comment type="caution">
    <text evidence="3">The sequence shown here is derived from an EMBL/GenBank/DDBJ whole genome shotgun (WGS) entry which is preliminary data.</text>
</comment>
<dbReference type="EMBL" id="JAGQLI010000181">
    <property type="protein sequence ID" value="MCA9379430.1"/>
    <property type="molecule type" value="Genomic_DNA"/>
</dbReference>
<reference evidence="3" key="2">
    <citation type="journal article" date="2021" name="Microbiome">
        <title>Successional dynamics and alternative stable states in a saline activated sludge microbial community over 9 years.</title>
        <authorList>
            <person name="Wang Y."/>
            <person name="Ye J."/>
            <person name="Ju F."/>
            <person name="Liu L."/>
            <person name="Boyd J.A."/>
            <person name="Deng Y."/>
            <person name="Parks D.H."/>
            <person name="Jiang X."/>
            <person name="Yin X."/>
            <person name="Woodcroft B.J."/>
            <person name="Tyson G.W."/>
            <person name="Hugenholtz P."/>
            <person name="Polz M.F."/>
            <person name="Zhang T."/>
        </authorList>
    </citation>
    <scope>NUCLEOTIDE SEQUENCE</scope>
    <source>
        <strain evidence="3">HKST-UBA12</strain>
    </source>
</reference>
<feature type="transmembrane region" description="Helical" evidence="2">
    <location>
        <begin position="71"/>
        <end position="93"/>
    </location>
</feature>
<evidence type="ECO:0000313" key="4">
    <source>
        <dbReference type="Proteomes" id="UP000760819"/>
    </source>
</evidence>
<feature type="transmembrane region" description="Helical" evidence="2">
    <location>
        <begin position="114"/>
        <end position="135"/>
    </location>
</feature>
<gene>
    <name evidence="3" type="ORF">KC640_03295</name>
</gene>